<dbReference type="GO" id="GO:0005829">
    <property type="term" value="C:cytosol"/>
    <property type="evidence" value="ECO:0007669"/>
    <property type="project" value="TreeGrafter"/>
</dbReference>
<evidence type="ECO:0000256" key="6">
    <source>
        <dbReference type="ARBA" id="ARBA00019511"/>
    </source>
</evidence>
<dbReference type="InterPro" id="IPR001078">
    <property type="entry name" value="2-oxoacid_DH_actylTfrase"/>
</dbReference>
<dbReference type="Proteomes" id="UP000541352">
    <property type="component" value="Unassembled WGS sequence"/>
</dbReference>
<dbReference type="PROSITE" id="PS50968">
    <property type="entry name" value="BIOTINYL_LIPOYL"/>
    <property type="match status" value="2"/>
</dbReference>
<feature type="region of interest" description="Disordered" evidence="13">
    <location>
        <begin position="251"/>
        <end position="290"/>
    </location>
</feature>
<evidence type="ECO:0000256" key="10">
    <source>
        <dbReference type="ARBA" id="ARBA00023315"/>
    </source>
</evidence>
<comment type="caution">
    <text evidence="16">The sequence shown here is derived from an EMBL/GenBank/DDBJ whole genome shotgun (WGS) entry which is preliminary data.</text>
</comment>
<evidence type="ECO:0000256" key="9">
    <source>
        <dbReference type="ARBA" id="ARBA00022823"/>
    </source>
</evidence>
<accession>A0A7W5ZHC0</accession>
<dbReference type="InterPro" id="IPR023213">
    <property type="entry name" value="CAT-like_dom_sf"/>
</dbReference>
<sequence length="516" mass="53966">MSQIEIKVPTVGESITEVTIGSWVKKDGESVKRDEVICSLDSDKASFEVVSEADGVLRIKAQEGDVLPIGGLICIIEASAAAPAPAPTPAPVAAAPAPAAPAASAPVAAKVVEMKVPTVGESVTEVTIANWNKKDGDVVQLDEVLCELESDKATFELPAEAAGTLRIVAEAGATLPIGATICRIEVGGGVSQSAAPAPVPVETPAAAPVASASGYASGHPSPAAAKILSEKGVNAADVQGSGVGGRITKEDAEKAQVAAPAAATPAPAPKAAPAAPAAPKAADPRGQRRVKMTSLRKTIARRLVAVKNETAMLTTFNEVDMKPVMELRAKYKDKFKEKHGVGLGFMSFFTKACAIALQEFPVVNSFIDGEEVVYNDYSDISIAVSTDRGLVVPVVRNAEKMTFAEIEKEIIRLAGLARDNKLTIDQMQGGTFTITNGGIFGSMLSTPIINAPQSAILGMHNIVERPVVVNGEIVVRPIMYVALSYDHRTIDGRDSVSFLVRVKQILEDPTRLLLEV</sequence>
<dbReference type="EC" id="2.3.1.61" evidence="5 12"/>
<keyword evidence="8 12" id="KW-0808">Transferase</keyword>
<evidence type="ECO:0000256" key="12">
    <source>
        <dbReference type="RuleBase" id="RU361138"/>
    </source>
</evidence>
<dbReference type="Gene3D" id="4.10.320.10">
    <property type="entry name" value="E3-binding domain"/>
    <property type="match status" value="1"/>
</dbReference>
<dbReference type="GO" id="GO:0045252">
    <property type="term" value="C:oxoglutarate dehydrogenase complex"/>
    <property type="evidence" value="ECO:0007669"/>
    <property type="project" value="UniProtKB-UniRule"/>
</dbReference>
<dbReference type="Pfam" id="PF00198">
    <property type="entry name" value="2-oxoacid_dh"/>
    <property type="match status" value="1"/>
</dbReference>
<keyword evidence="10 12" id="KW-0012">Acyltransferase</keyword>
<dbReference type="InterPro" id="IPR006255">
    <property type="entry name" value="SucB"/>
</dbReference>
<dbReference type="Pfam" id="PF02817">
    <property type="entry name" value="E3_binding"/>
    <property type="match status" value="1"/>
</dbReference>
<comment type="cofactor">
    <cofactor evidence="1">
        <name>(R)-lipoate</name>
        <dbReference type="ChEBI" id="CHEBI:83088"/>
    </cofactor>
</comment>
<comment type="function">
    <text evidence="2 12">E2 component of the 2-oxoglutarate dehydrogenase (OGDH) complex which catalyzes the second step in the conversion of 2-oxoglutarate to succinyl-CoA and CO(2).</text>
</comment>
<evidence type="ECO:0000256" key="11">
    <source>
        <dbReference type="ARBA" id="ARBA00052761"/>
    </source>
</evidence>
<feature type="compositionally biased region" description="Low complexity" evidence="13">
    <location>
        <begin position="258"/>
        <end position="281"/>
    </location>
</feature>
<feature type="domain" description="Lipoyl-binding" evidence="14">
    <location>
        <begin position="3"/>
        <end position="77"/>
    </location>
</feature>
<dbReference type="Gene3D" id="3.30.559.10">
    <property type="entry name" value="Chloramphenicol acetyltransferase-like domain"/>
    <property type="match status" value="1"/>
</dbReference>
<feature type="domain" description="Lipoyl-binding" evidence="14">
    <location>
        <begin position="111"/>
        <end position="185"/>
    </location>
</feature>
<dbReference type="SUPFAM" id="SSF52777">
    <property type="entry name" value="CoA-dependent acyltransferases"/>
    <property type="match status" value="1"/>
</dbReference>
<dbReference type="EMBL" id="JACIBY010000002">
    <property type="protein sequence ID" value="MBB3837307.1"/>
    <property type="molecule type" value="Genomic_DNA"/>
</dbReference>
<keyword evidence="9 12" id="KW-0450">Lipoyl</keyword>
<dbReference type="Pfam" id="PF00364">
    <property type="entry name" value="Biotin_lipoyl"/>
    <property type="match status" value="2"/>
</dbReference>
<dbReference type="PANTHER" id="PTHR43416">
    <property type="entry name" value="DIHYDROLIPOYLLYSINE-RESIDUE SUCCINYLTRANSFERASE COMPONENT OF 2-OXOGLUTARATE DEHYDROGENASE COMPLEX, MITOCHONDRIAL-RELATED"/>
    <property type="match status" value="1"/>
</dbReference>
<dbReference type="GO" id="GO:0004149">
    <property type="term" value="F:dihydrolipoyllysine-residue succinyltransferase activity"/>
    <property type="evidence" value="ECO:0007669"/>
    <property type="project" value="UniProtKB-UniRule"/>
</dbReference>
<evidence type="ECO:0000256" key="8">
    <source>
        <dbReference type="ARBA" id="ARBA00022679"/>
    </source>
</evidence>
<evidence type="ECO:0000256" key="2">
    <source>
        <dbReference type="ARBA" id="ARBA00004052"/>
    </source>
</evidence>
<dbReference type="AlphaFoldDB" id="A0A7W5ZHC0"/>
<evidence type="ECO:0000256" key="4">
    <source>
        <dbReference type="ARBA" id="ARBA00007317"/>
    </source>
</evidence>
<name>A0A7W5ZHC0_9BACT</name>
<evidence type="ECO:0000256" key="7">
    <source>
        <dbReference type="ARBA" id="ARBA00022532"/>
    </source>
</evidence>
<evidence type="ECO:0000256" key="5">
    <source>
        <dbReference type="ARBA" id="ARBA00012945"/>
    </source>
</evidence>
<dbReference type="GO" id="GO:0033512">
    <property type="term" value="P:L-lysine catabolic process to acetyl-CoA via saccharopine"/>
    <property type="evidence" value="ECO:0007669"/>
    <property type="project" value="UniProtKB-UniRule"/>
</dbReference>
<dbReference type="InterPro" id="IPR036625">
    <property type="entry name" value="E3-bd_dom_sf"/>
</dbReference>
<evidence type="ECO:0000256" key="13">
    <source>
        <dbReference type="SAM" id="MobiDB-lite"/>
    </source>
</evidence>
<dbReference type="InterPro" id="IPR011053">
    <property type="entry name" value="Single_hybrid_motif"/>
</dbReference>
<feature type="domain" description="Peripheral subunit-binding (PSBD)" evidence="15">
    <location>
        <begin position="219"/>
        <end position="256"/>
    </location>
</feature>
<evidence type="ECO:0000313" key="17">
    <source>
        <dbReference type="Proteomes" id="UP000541352"/>
    </source>
</evidence>
<comment type="catalytic activity">
    <reaction evidence="11 12">
        <text>N(6)-[(R)-dihydrolipoyl]-L-lysyl-[protein] + succinyl-CoA = N(6)-[(R)-S(8)-succinyldihydrolipoyl]-L-lysyl-[protein] + CoA</text>
        <dbReference type="Rhea" id="RHEA:15213"/>
        <dbReference type="Rhea" id="RHEA-COMP:10475"/>
        <dbReference type="Rhea" id="RHEA-COMP:20092"/>
        <dbReference type="ChEBI" id="CHEBI:57287"/>
        <dbReference type="ChEBI" id="CHEBI:57292"/>
        <dbReference type="ChEBI" id="CHEBI:83100"/>
        <dbReference type="ChEBI" id="CHEBI:83120"/>
        <dbReference type="EC" id="2.3.1.61"/>
    </reaction>
</comment>
<dbReference type="PANTHER" id="PTHR43416:SF5">
    <property type="entry name" value="DIHYDROLIPOYLLYSINE-RESIDUE SUCCINYLTRANSFERASE COMPONENT OF 2-OXOGLUTARATE DEHYDROGENASE COMPLEX, MITOCHONDRIAL"/>
    <property type="match status" value="1"/>
</dbReference>
<dbReference type="GO" id="GO:0006099">
    <property type="term" value="P:tricarboxylic acid cycle"/>
    <property type="evidence" value="ECO:0007669"/>
    <property type="project" value="UniProtKB-UniRule"/>
</dbReference>
<dbReference type="RefSeq" id="WP_183972043.1">
    <property type="nucleotide sequence ID" value="NZ_JACIBY010000002.1"/>
</dbReference>
<dbReference type="PROSITE" id="PS51826">
    <property type="entry name" value="PSBD"/>
    <property type="match status" value="1"/>
</dbReference>
<dbReference type="UniPathway" id="UPA00868">
    <property type="reaction ID" value="UER00840"/>
</dbReference>
<keyword evidence="17" id="KW-1185">Reference proteome</keyword>
<dbReference type="CDD" id="cd06849">
    <property type="entry name" value="lipoyl_domain"/>
    <property type="match status" value="2"/>
</dbReference>
<proteinExistence type="inferred from homology"/>
<evidence type="ECO:0000256" key="1">
    <source>
        <dbReference type="ARBA" id="ARBA00001938"/>
    </source>
</evidence>
<dbReference type="InterPro" id="IPR000089">
    <property type="entry name" value="Biotin_lipoyl"/>
</dbReference>
<dbReference type="FunFam" id="3.30.559.10:FF:000007">
    <property type="entry name" value="Dihydrolipoamide acetyltransferase component of pyruvate dehydrogenase complex"/>
    <property type="match status" value="1"/>
</dbReference>
<dbReference type="InterPro" id="IPR003016">
    <property type="entry name" value="2-oxoA_DH_lipoyl-BS"/>
</dbReference>
<keyword evidence="7 12" id="KW-0816">Tricarboxylic acid cycle</keyword>
<protein>
    <recommendedName>
        <fullName evidence="6 12">Dihydrolipoyllysine-residue succinyltransferase component of 2-oxoglutarate dehydrogenase complex</fullName>
        <ecNumber evidence="5 12">2.3.1.61</ecNumber>
    </recommendedName>
    <alternativeName>
        <fullName evidence="12">2-oxoglutarate dehydrogenase complex component E2</fullName>
    </alternativeName>
</protein>
<evidence type="ECO:0000256" key="3">
    <source>
        <dbReference type="ARBA" id="ARBA00005145"/>
    </source>
</evidence>
<dbReference type="NCBIfam" id="TIGR01347">
    <property type="entry name" value="sucB"/>
    <property type="match status" value="1"/>
</dbReference>
<dbReference type="InterPro" id="IPR050537">
    <property type="entry name" value="2-oxoacid_dehydrogenase"/>
</dbReference>
<dbReference type="SUPFAM" id="SSF47005">
    <property type="entry name" value="Peripheral subunit-binding domain of 2-oxo acid dehydrogenase complex"/>
    <property type="match status" value="1"/>
</dbReference>
<comment type="pathway">
    <text evidence="3 12">Amino-acid degradation; L-lysine degradation via saccharopine pathway; glutaryl-CoA from L-lysine: step 6/6.</text>
</comment>
<gene>
    <name evidence="16" type="ORF">FHS57_001301</name>
</gene>
<dbReference type="SUPFAM" id="SSF51230">
    <property type="entry name" value="Single hybrid motif"/>
    <property type="match status" value="2"/>
</dbReference>
<reference evidence="16 17" key="1">
    <citation type="submission" date="2020-08" db="EMBL/GenBank/DDBJ databases">
        <title>Genomic Encyclopedia of Type Strains, Phase IV (KMG-IV): sequencing the most valuable type-strain genomes for metagenomic binning, comparative biology and taxonomic classification.</title>
        <authorList>
            <person name="Goeker M."/>
        </authorList>
    </citation>
    <scope>NUCLEOTIDE SEQUENCE [LARGE SCALE GENOMIC DNA]</scope>
    <source>
        <strain evidence="16 17">DSM 17976</strain>
    </source>
</reference>
<evidence type="ECO:0000313" key="16">
    <source>
        <dbReference type="EMBL" id="MBB3837307.1"/>
    </source>
</evidence>
<evidence type="ECO:0000259" key="15">
    <source>
        <dbReference type="PROSITE" id="PS51826"/>
    </source>
</evidence>
<dbReference type="Gene3D" id="2.40.50.100">
    <property type="match status" value="2"/>
</dbReference>
<comment type="similarity">
    <text evidence="4 12">Belongs to the 2-oxoacid dehydrogenase family.</text>
</comment>
<dbReference type="PROSITE" id="PS00189">
    <property type="entry name" value="LIPOYL"/>
    <property type="match status" value="1"/>
</dbReference>
<evidence type="ECO:0000259" key="14">
    <source>
        <dbReference type="PROSITE" id="PS50968"/>
    </source>
</evidence>
<dbReference type="InterPro" id="IPR004167">
    <property type="entry name" value="PSBD"/>
</dbReference>
<dbReference type="NCBIfam" id="NF004309">
    <property type="entry name" value="PRK05704.1"/>
    <property type="match status" value="1"/>
</dbReference>
<organism evidence="16 17">
    <name type="scientific">Runella defluvii</name>
    <dbReference type="NCBI Taxonomy" id="370973"/>
    <lineage>
        <taxon>Bacteria</taxon>
        <taxon>Pseudomonadati</taxon>
        <taxon>Bacteroidota</taxon>
        <taxon>Cytophagia</taxon>
        <taxon>Cytophagales</taxon>
        <taxon>Spirosomataceae</taxon>
        <taxon>Runella</taxon>
    </lineage>
</organism>